<dbReference type="PANTHER" id="PTHR31751">
    <property type="entry name" value="SI:CH211-108C17.2-RELATED-RELATED"/>
    <property type="match status" value="1"/>
</dbReference>
<dbReference type="GeneID" id="106565277"/>
<reference evidence="3" key="1">
    <citation type="submission" date="2025-08" db="UniProtKB">
        <authorList>
            <consortium name="RefSeq"/>
        </authorList>
    </citation>
    <scope>IDENTIFICATION</scope>
</reference>
<accession>A0ABM3CLD5</accession>
<keyword evidence="2" id="KW-1185">Reference proteome</keyword>
<dbReference type="PANTHER" id="PTHR31751:SF42">
    <property type="entry name" value="PROTEIN CBG10204"/>
    <property type="match status" value="1"/>
</dbReference>
<dbReference type="Proteomes" id="UP001652741">
    <property type="component" value="Chromosome ssa12"/>
</dbReference>
<organism evidence="2 3">
    <name type="scientific">Salmo salar</name>
    <name type="common">Atlantic salmon</name>
    <dbReference type="NCBI Taxonomy" id="8030"/>
    <lineage>
        <taxon>Eukaryota</taxon>
        <taxon>Metazoa</taxon>
        <taxon>Chordata</taxon>
        <taxon>Craniata</taxon>
        <taxon>Vertebrata</taxon>
        <taxon>Euteleostomi</taxon>
        <taxon>Actinopterygii</taxon>
        <taxon>Neopterygii</taxon>
        <taxon>Teleostei</taxon>
        <taxon>Protacanthopterygii</taxon>
        <taxon>Salmoniformes</taxon>
        <taxon>Salmonidae</taxon>
        <taxon>Salmoninae</taxon>
        <taxon>Salmo</taxon>
    </lineage>
</organism>
<feature type="region of interest" description="Disordered" evidence="1">
    <location>
        <begin position="1"/>
        <end position="24"/>
    </location>
</feature>
<evidence type="ECO:0000256" key="1">
    <source>
        <dbReference type="SAM" id="MobiDB-lite"/>
    </source>
</evidence>
<evidence type="ECO:0000313" key="3">
    <source>
        <dbReference type="RefSeq" id="XP_045547369.1"/>
    </source>
</evidence>
<proteinExistence type="predicted"/>
<dbReference type="RefSeq" id="XP_045547369.1">
    <property type="nucleotide sequence ID" value="XM_045691413.1"/>
</dbReference>
<feature type="compositionally biased region" description="Acidic residues" evidence="1">
    <location>
        <begin position="1"/>
        <end position="10"/>
    </location>
</feature>
<name>A0ABM3CLD5_SALSA</name>
<gene>
    <name evidence="3" type="primary">LOC106565277</name>
</gene>
<protein>
    <submittedName>
        <fullName evidence="3">Uncharacterized protein isoform X1</fullName>
    </submittedName>
</protein>
<sequence length="287" mass="32741">MELTESEINEDQNSLYEPESSESQCEPKYTIEECVQDLKYILFYSKLKELFNVCHEPGCQAGVISSSPKINSFAITMETECVVGHRRKWESQTRVVKLFAGNLLLSSAVFLTGGSHSTFAETCHHLSLVSMLLRQFANQQRIYIVPEDNYMWTQHTEANLATIVDSPCIISGDTWCDSPGHCASFGTYTILDSASHLILAQETVHVTEVKSSYWLETEGLERCLQHIESHGCSIETLATDRHPSVRVHLRDSHADTWHEYDLWNIAKGVRKQLVFIRKPEVQRYCHI</sequence>
<evidence type="ECO:0000313" key="2">
    <source>
        <dbReference type="Proteomes" id="UP001652741"/>
    </source>
</evidence>